<feature type="non-terminal residue" evidence="8">
    <location>
        <position position="1"/>
    </location>
</feature>
<keyword evidence="4 6" id="KW-0472">Membrane</keyword>
<feature type="region of interest" description="Disordered" evidence="5">
    <location>
        <begin position="1"/>
        <end position="23"/>
    </location>
</feature>
<gene>
    <name evidence="8" type="ORF">CCHL11_07363</name>
</gene>
<organism evidence="8 9">
    <name type="scientific">Colletotrichum chlorophyti</name>
    <dbReference type="NCBI Taxonomy" id="708187"/>
    <lineage>
        <taxon>Eukaryota</taxon>
        <taxon>Fungi</taxon>
        <taxon>Dikarya</taxon>
        <taxon>Ascomycota</taxon>
        <taxon>Pezizomycotina</taxon>
        <taxon>Sordariomycetes</taxon>
        <taxon>Hypocreomycetidae</taxon>
        <taxon>Glomerellales</taxon>
        <taxon>Glomerellaceae</taxon>
        <taxon>Colletotrichum</taxon>
    </lineage>
</organism>
<feature type="transmembrane region" description="Helical" evidence="6">
    <location>
        <begin position="300"/>
        <end position="319"/>
    </location>
</feature>
<dbReference type="PANTHER" id="PTHR23502">
    <property type="entry name" value="MAJOR FACILITATOR SUPERFAMILY"/>
    <property type="match status" value="1"/>
</dbReference>
<feature type="non-terminal residue" evidence="8">
    <location>
        <position position="543"/>
    </location>
</feature>
<dbReference type="Proteomes" id="UP000186583">
    <property type="component" value="Unassembled WGS sequence"/>
</dbReference>
<evidence type="ECO:0000256" key="5">
    <source>
        <dbReference type="SAM" id="MobiDB-lite"/>
    </source>
</evidence>
<dbReference type="PROSITE" id="PS50850">
    <property type="entry name" value="MFS"/>
    <property type="match status" value="1"/>
</dbReference>
<evidence type="ECO:0000256" key="4">
    <source>
        <dbReference type="ARBA" id="ARBA00023136"/>
    </source>
</evidence>
<dbReference type="EMBL" id="MPGH01000257">
    <property type="protein sequence ID" value="OLN81219.1"/>
    <property type="molecule type" value="Genomic_DNA"/>
</dbReference>
<feature type="transmembrane region" description="Helical" evidence="6">
    <location>
        <begin position="123"/>
        <end position="141"/>
    </location>
</feature>
<feature type="transmembrane region" description="Helical" evidence="6">
    <location>
        <begin position="55"/>
        <end position="79"/>
    </location>
</feature>
<dbReference type="AlphaFoldDB" id="A0A1Q8RAE4"/>
<keyword evidence="2 6" id="KW-0812">Transmembrane</keyword>
<sequence>SSQNTEYRNPLANASFLHNDTNQPRNPFNDTYAVELESVQSPPEPYHVFTKKEKWFAVLIVSAAGFCSTMSSSIYYPALNAISRDLQSSQVMVSFMTTSYLVIQGISPLVWGSISDALGRRPAYLASFAVYILANLILIFSPNLASLVVLRGLQAAGEAPIVSIGNGFIQDISDPATRGLFIGFYQASSLLTPEARNFSLVIGPILGSLLTAAFGFRSIFSLLLVLSFVSSLLIICFLPETSRAIAKNGSSQLSGIYKPLIQYRRTGAAIPTDRLKKSPQARLVWSTVFQALRLLRHKDILIILVFSGVVYAVWCMVMSSTPKLFKLLFGLDNRQLNVVLLSNGFGAVFGPYMVGYVMRHDYTVAEMSMKTMHGYENSAKQSKDTISAELPIERARLRKLPWILIVLIISIAAYGLSVGFPSVVERSGWIAVPLIFHFFIAGASNAVITCVQTLVIDLCPGKGASASAITNLVMCVLAAIGNGSVESFLAATGPGATFIGLALVMVVVCTLAVAHWCWGQRWRVERLKADERAKTKKTLVRSS</sequence>
<dbReference type="InterPro" id="IPR011701">
    <property type="entry name" value="MFS"/>
</dbReference>
<dbReference type="Pfam" id="PF07690">
    <property type="entry name" value="MFS_1"/>
    <property type="match status" value="1"/>
</dbReference>
<feature type="transmembrane region" description="Helical" evidence="6">
    <location>
        <begin position="339"/>
        <end position="358"/>
    </location>
</feature>
<evidence type="ECO:0000259" key="7">
    <source>
        <dbReference type="PROSITE" id="PS50850"/>
    </source>
</evidence>
<dbReference type="SUPFAM" id="SSF103473">
    <property type="entry name" value="MFS general substrate transporter"/>
    <property type="match status" value="1"/>
</dbReference>
<evidence type="ECO:0000256" key="1">
    <source>
        <dbReference type="ARBA" id="ARBA00004141"/>
    </source>
</evidence>
<dbReference type="Gene3D" id="1.20.1250.20">
    <property type="entry name" value="MFS general substrate transporter like domains"/>
    <property type="match status" value="1"/>
</dbReference>
<name>A0A1Q8RAE4_9PEZI</name>
<proteinExistence type="predicted"/>
<comment type="subcellular location">
    <subcellularLocation>
        <location evidence="1">Membrane</location>
        <topology evidence="1">Multi-pass membrane protein</topology>
    </subcellularLocation>
</comment>
<feature type="transmembrane region" description="Helical" evidence="6">
    <location>
        <begin position="91"/>
        <end position="111"/>
    </location>
</feature>
<feature type="transmembrane region" description="Helical" evidence="6">
    <location>
        <begin position="496"/>
        <end position="518"/>
    </location>
</feature>
<dbReference type="GO" id="GO:0005886">
    <property type="term" value="C:plasma membrane"/>
    <property type="evidence" value="ECO:0007669"/>
    <property type="project" value="TreeGrafter"/>
</dbReference>
<evidence type="ECO:0000256" key="2">
    <source>
        <dbReference type="ARBA" id="ARBA00022692"/>
    </source>
</evidence>
<dbReference type="OrthoDB" id="440553at2759"/>
<evidence type="ECO:0000313" key="8">
    <source>
        <dbReference type="EMBL" id="OLN81219.1"/>
    </source>
</evidence>
<protein>
    <submittedName>
        <fullName evidence="8">Putative transporter AQR1</fullName>
    </submittedName>
</protein>
<dbReference type="STRING" id="708187.A0A1Q8RAE4"/>
<accession>A0A1Q8RAE4</accession>
<feature type="transmembrane region" description="Helical" evidence="6">
    <location>
        <begin position="222"/>
        <end position="238"/>
    </location>
</feature>
<feature type="transmembrane region" description="Helical" evidence="6">
    <location>
        <begin position="402"/>
        <end position="424"/>
    </location>
</feature>
<feature type="transmembrane region" description="Helical" evidence="6">
    <location>
        <begin position="430"/>
        <end position="456"/>
    </location>
</feature>
<feature type="domain" description="Major facilitator superfamily (MFS) profile" evidence="7">
    <location>
        <begin position="57"/>
        <end position="517"/>
    </location>
</feature>
<feature type="transmembrane region" description="Helical" evidence="6">
    <location>
        <begin position="468"/>
        <end position="490"/>
    </location>
</feature>
<comment type="caution">
    <text evidence="8">The sequence shown here is derived from an EMBL/GenBank/DDBJ whole genome shotgun (WGS) entry which is preliminary data.</text>
</comment>
<evidence type="ECO:0000313" key="9">
    <source>
        <dbReference type="Proteomes" id="UP000186583"/>
    </source>
</evidence>
<dbReference type="InterPro" id="IPR020846">
    <property type="entry name" value="MFS_dom"/>
</dbReference>
<evidence type="ECO:0000256" key="3">
    <source>
        <dbReference type="ARBA" id="ARBA00022989"/>
    </source>
</evidence>
<keyword evidence="3 6" id="KW-1133">Transmembrane helix</keyword>
<evidence type="ECO:0000256" key="6">
    <source>
        <dbReference type="SAM" id="Phobius"/>
    </source>
</evidence>
<dbReference type="PANTHER" id="PTHR23502:SF26">
    <property type="entry name" value="MAJOR FACILITATOR SUPERFAMILY (MFS) PROFILE DOMAIN-CONTAINING PROTEIN"/>
    <property type="match status" value="1"/>
</dbReference>
<keyword evidence="9" id="KW-1185">Reference proteome</keyword>
<reference evidence="8 9" key="1">
    <citation type="submission" date="2016-11" db="EMBL/GenBank/DDBJ databases">
        <title>Draft Genome Assembly of Colletotrichum chlorophyti a pathogen of herbaceous plants.</title>
        <authorList>
            <person name="Gan P."/>
            <person name="Narusaka M."/>
            <person name="Tsushima A."/>
            <person name="Narusaka Y."/>
            <person name="Takano Y."/>
            <person name="Shirasu K."/>
        </authorList>
    </citation>
    <scope>NUCLEOTIDE SEQUENCE [LARGE SCALE GENOMIC DNA]</scope>
    <source>
        <strain evidence="8 9">NTL11</strain>
    </source>
</reference>
<dbReference type="GO" id="GO:0022857">
    <property type="term" value="F:transmembrane transporter activity"/>
    <property type="evidence" value="ECO:0007669"/>
    <property type="project" value="InterPro"/>
</dbReference>
<dbReference type="InterPro" id="IPR036259">
    <property type="entry name" value="MFS_trans_sf"/>
</dbReference>